<dbReference type="InterPro" id="IPR004860">
    <property type="entry name" value="LAGLIDADG_dom"/>
</dbReference>
<sequence length="703" mass="78757">MKPVVPRKGRGAPSNLQGRFERWGREAFDDGWAREEEELPPPKTEVTLIQAKSILTRNASPDISFDRSINPYQGCEHGCVYCLAGDTKILMADGSFKPLAALEAHDEIYGTEKRGHYRRYVRTRVLAHWRTVKPAYRIRLADGTELVASGDHRFLTEGGWKFVARSRASAERPHLTLNNTLMGFGTIPSFPRPLDSSAYRRGYLCGLIRGDSHLGVYRYLRPGRTHGDPHRFRLAMADMEALERARTYLAEFGIGTDRFTFQPETPARRRMEAIRTSSSASVAAIGRLIEWPGCADGDWARGFVAGMFDAEGSFSDGVIRISNTDLQMIEVLTDALRGFGFDTTVETLKPHTPKPVHVVRIRGGLREHLRFFSAFDPSITRKRNIEAQALKSEARLDIVEIEPLDRRQELYDITTGTGDFVANGVISHNCYARPSHAYLGLSPGLDFETKLFAKANAAALLRQTLSAPTYRPEVISIGANTDPYQPIERELKITRSVLEVLSECEHPFGIITKNALIERDIDLLAPMAQKNLVRAFVSVTHLDNALARRLEPRASAPLRRLEVIRRLAAAGIPVGVMVAPVIPFLTDRFMEEVLERAREAGATLAGYVLLRLPNEVAPLFKAWLDVHYPMKAGHVMSLIHQMRGGRDYDSTFGVRHRGTGTLAELMAQRFHLACERLGFNRARPPLDTSRFRPPRAGAQLDLF</sequence>
<dbReference type="GO" id="GO:0046872">
    <property type="term" value="F:metal ion binding"/>
    <property type="evidence" value="ECO:0007669"/>
    <property type="project" value="UniProtKB-KW"/>
</dbReference>
<dbReference type="Gene3D" id="3.10.28.10">
    <property type="entry name" value="Homing endonucleases"/>
    <property type="match status" value="1"/>
</dbReference>
<dbReference type="SUPFAM" id="SSF102114">
    <property type="entry name" value="Radical SAM enzymes"/>
    <property type="match status" value="1"/>
</dbReference>
<reference evidence="7 8" key="1">
    <citation type="submission" date="2019-08" db="EMBL/GenBank/DDBJ databases">
        <title>Pelomicrobium methylotrophicum gen. nov., sp. nov. a moderately thermophilic, facultatively anaerobic, lithoautotrophic and methylotrophic bacterium isolated from a terrestrial mud volcano.</title>
        <authorList>
            <person name="Slobodkina G.B."/>
            <person name="Merkel A.Y."/>
            <person name="Slobodkin A.I."/>
        </authorList>
    </citation>
    <scope>NUCLEOTIDE SEQUENCE [LARGE SCALE GENOMIC DNA]</scope>
    <source>
        <strain evidence="7 8">SM250</strain>
    </source>
</reference>
<dbReference type="InterPro" id="IPR004042">
    <property type="entry name" value="Intein_endonuc_central"/>
</dbReference>
<dbReference type="PROSITE" id="PS50819">
    <property type="entry name" value="INTEIN_ENDONUCLEASE"/>
    <property type="match status" value="1"/>
</dbReference>
<dbReference type="NCBIfam" id="TIGR01445">
    <property type="entry name" value="intein_Nterm"/>
    <property type="match status" value="1"/>
</dbReference>
<evidence type="ECO:0000313" key="8">
    <source>
        <dbReference type="Proteomes" id="UP000321201"/>
    </source>
</evidence>
<dbReference type="Pfam" id="PF14528">
    <property type="entry name" value="LAGLIDADG_3"/>
    <property type="match status" value="1"/>
</dbReference>
<dbReference type="OrthoDB" id="5288665at2"/>
<dbReference type="NCBIfam" id="NF033668">
    <property type="entry name" value="rSAM_PA0069"/>
    <property type="match status" value="1"/>
</dbReference>
<evidence type="ECO:0000256" key="3">
    <source>
        <dbReference type="ARBA" id="ARBA00023000"/>
    </source>
</evidence>
<comment type="caution">
    <text evidence="7">The sequence shown here is derived from an EMBL/GenBank/DDBJ whole genome shotgun (WGS) entry which is preliminary data.</text>
</comment>
<dbReference type="InterPro" id="IPR007197">
    <property type="entry name" value="rSAM"/>
</dbReference>
<dbReference type="InterPro" id="IPR006142">
    <property type="entry name" value="INTEIN"/>
</dbReference>
<dbReference type="InterPro" id="IPR058240">
    <property type="entry name" value="rSAM_sf"/>
</dbReference>
<dbReference type="Proteomes" id="UP000321201">
    <property type="component" value="Unassembled WGS sequence"/>
</dbReference>
<dbReference type="PROSITE" id="PS50818">
    <property type="entry name" value="INTEIN_C_TER"/>
    <property type="match status" value="1"/>
</dbReference>
<gene>
    <name evidence="7" type="ORF">FR698_08310</name>
</gene>
<dbReference type="CDD" id="cd00081">
    <property type="entry name" value="Hint"/>
    <property type="match status" value="1"/>
</dbReference>
<dbReference type="SUPFAM" id="SSF51294">
    <property type="entry name" value="Hedgehog/intein (Hint) domain"/>
    <property type="match status" value="1"/>
</dbReference>
<dbReference type="Gene3D" id="2.170.16.10">
    <property type="entry name" value="Hedgehog/Intein (Hint) domain"/>
    <property type="match status" value="1"/>
</dbReference>
<evidence type="ECO:0000256" key="1">
    <source>
        <dbReference type="ARBA" id="ARBA00022723"/>
    </source>
</evidence>
<dbReference type="PANTHER" id="PTHR43432">
    <property type="entry name" value="SLR0285 PROTEIN"/>
    <property type="match status" value="1"/>
</dbReference>
<accession>A0A5C7EIU3</accession>
<dbReference type="Gene3D" id="3.80.30.30">
    <property type="match status" value="1"/>
</dbReference>
<dbReference type="SMART" id="SM00305">
    <property type="entry name" value="HintC"/>
    <property type="match status" value="1"/>
</dbReference>
<feature type="domain" description="DOD-type homing endonuclease" evidence="6">
    <location>
        <begin position="204"/>
        <end position="341"/>
    </location>
</feature>
<proteinExistence type="predicted"/>
<dbReference type="PANTHER" id="PTHR43432:SF3">
    <property type="entry name" value="SLR0285 PROTEIN"/>
    <property type="match status" value="1"/>
</dbReference>
<dbReference type="GO" id="GO:0004519">
    <property type="term" value="F:endonuclease activity"/>
    <property type="evidence" value="ECO:0007669"/>
    <property type="project" value="InterPro"/>
</dbReference>
<organism evidence="7 8">
    <name type="scientific">Pelomicrobium methylotrophicum</name>
    <dbReference type="NCBI Taxonomy" id="2602750"/>
    <lineage>
        <taxon>Bacteria</taxon>
        <taxon>Pseudomonadati</taxon>
        <taxon>Pseudomonadota</taxon>
        <taxon>Hydrogenophilia</taxon>
        <taxon>Hydrogenophilia incertae sedis</taxon>
        <taxon>Pelomicrobium</taxon>
    </lineage>
</organism>
<keyword evidence="2" id="KW-0068">Autocatalytic cleavage</keyword>
<dbReference type="InParanoid" id="A0A5C7EIU3"/>
<dbReference type="AlphaFoldDB" id="A0A5C7EIU3"/>
<keyword evidence="3" id="KW-0651">Protein splicing</keyword>
<evidence type="ECO:0000313" key="7">
    <source>
        <dbReference type="EMBL" id="TXF11989.1"/>
    </source>
</evidence>
<evidence type="ECO:0000259" key="6">
    <source>
        <dbReference type="PROSITE" id="PS50819"/>
    </source>
</evidence>
<evidence type="ECO:0000256" key="2">
    <source>
        <dbReference type="ARBA" id="ARBA00022813"/>
    </source>
</evidence>
<dbReference type="InterPro" id="IPR003586">
    <property type="entry name" value="Hint_dom_C"/>
</dbReference>
<dbReference type="InterPro" id="IPR040086">
    <property type="entry name" value="MJ0683-like"/>
</dbReference>
<keyword evidence="4" id="KW-0408">Iron</keyword>
<protein>
    <submittedName>
        <fullName evidence="7">PA0069 family radical SAM protein</fullName>
    </submittedName>
</protein>
<dbReference type="SMART" id="SM00306">
    <property type="entry name" value="HintN"/>
    <property type="match status" value="1"/>
</dbReference>
<keyword evidence="8" id="KW-1185">Reference proteome</keyword>
<dbReference type="InterPro" id="IPR030934">
    <property type="entry name" value="Intein_C"/>
</dbReference>
<evidence type="ECO:0000256" key="4">
    <source>
        <dbReference type="ARBA" id="ARBA00023004"/>
    </source>
</evidence>
<dbReference type="PRINTS" id="PR00379">
    <property type="entry name" value="INTEIN"/>
</dbReference>
<dbReference type="GO" id="GO:0016539">
    <property type="term" value="P:intein-mediated protein splicing"/>
    <property type="evidence" value="ECO:0007669"/>
    <property type="project" value="InterPro"/>
</dbReference>
<name>A0A5C7EIU3_9PROT</name>
<dbReference type="Pfam" id="PF04055">
    <property type="entry name" value="Radical_SAM"/>
    <property type="match status" value="1"/>
</dbReference>
<keyword evidence="5" id="KW-0411">Iron-sulfur</keyword>
<dbReference type="GO" id="GO:0051536">
    <property type="term" value="F:iron-sulfur cluster binding"/>
    <property type="evidence" value="ECO:0007669"/>
    <property type="project" value="UniProtKB-KW"/>
</dbReference>
<dbReference type="InterPro" id="IPR006141">
    <property type="entry name" value="Intein_N"/>
</dbReference>
<dbReference type="InterPro" id="IPR003587">
    <property type="entry name" value="Hint_dom_N"/>
</dbReference>
<evidence type="ECO:0000256" key="5">
    <source>
        <dbReference type="ARBA" id="ARBA00023014"/>
    </source>
</evidence>
<dbReference type="NCBIfam" id="TIGR01443">
    <property type="entry name" value="intein_Cterm"/>
    <property type="match status" value="1"/>
</dbReference>
<dbReference type="SUPFAM" id="SSF55608">
    <property type="entry name" value="Homing endonucleases"/>
    <property type="match status" value="1"/>
</dbReference>
<keyword evidence="1" id="KW-0479">Metal-binding</keyword>
<dbReference type="InterPro" id="IPR036844">
    <property type="entry name" value="Hint_dom_sf"/>
</dbReference>
<dbReference type="PROSITE" id="PS50817">
    <property type="entry name" value="INTEIN_N_TER"/>
    <property type="match status" value="1"/>
</dbReference>
<dbReference type="EMBL" id="VPFL01000009">
    <property type="protein sequence ID" value="TXF11989.1"/>
    <property type="molecule type" value="Genomic_DNA"/>
</dbReference>
<dbReference type="InterPro" id="IPR027434">
    <property type="entry name" value="Homing_endonucl"/>
</dbReference>